<evidence type="ECO:0000259" key="1">
    <source>
        <dbReference type="Pfam" id="PF14214"/>
    </source>
</evidence>
<dbReference type="AlphaFoldDB" id="A0A317SPS8"/>
<keyword evidence="3" id="KW-1185">Reference proteome</keyword>
<proteinExistence type="predicted"/>
<dbReference type="InterPro" id="IPR025476">
    <property type="entry name" value="Helitron_helicase-like"/>
</dbReference>
<protein>
    <recommendedName>
        <fullName evidence="1">Helitron helicase-like domain-containing protein</fullName>
    </recommendedName>
</protein>
<organism evidence="2 3">
    <name type="scientific">Tuber magnatum</name>
    <name type="common">white Piedmont truffle</name>
    <dbReference type="NCBI Taxonomy" id="42249"/>
    <lineage>
        <taxon>Eukaryota</taxon>
        <taxon>Fungi</taxon>
        <taxon>Dikarya</taxon>
        <taxon>Ascomycota</taxon>
        <taxon>Pezizomycotina</taxon>
        <taxon>Pezizomycetes</taxon>
        <taxon>Pezizales</taxon>
        <taxon>Tuberaceae</taxon>
        <taxon>Tuber</taxon>
    </lineage>
</organism>
<evidence type="ECO:0000313" key="2">
    <source>
        <dbReference type="EMBL" id="PWW76328.1"/>
    </source>
</evidence>
<dbReference type="Pfam" id="PF14214">
    <property type="entry name" value="Helitron_like_N"/>
    <property type="match status" value="1"/>
</dbReference>
<evidence type="ECO:0000313" key="3">
    <source>
        <dbReference type="Proteomes" id="UP000246991"/>
    </source>
</evidence>
<feature type="non-terminal residue" evidence="2">
    <location>
        <position position="1"/>
    </location>
</feature>
<comment type="caution">
    <text evidence="2">The sequence shown here is derived from an EMBL/GenBank/DDBJ whole genome shotgun (WGS) entry which is preliminary data.</text>
</comment>
<feature type="domain" description="Helitron helicase-like" evidence="1">
    <location>
        <begin position="1"/>
        <end position="52"/>
    </location>
</feature>
<name>A0A317SPS8_9PEZI</name>
<dbReference type="EMBL" id="PYWC01000034">
    <property type="protein sequence ID" value="PWW76328.1"/>
    <property type="molecule type" value="Genomic_DNA"/>
</dbReference>
<dbReference type="Proteomes" id="UP000246991">
    <property type="component" value="Unassembled WGS sequence"/>
</dbReference>
<reference evidence="2 3" key="1">
    <citation type="submission" date="2018-03" db="EMBL/GenBank/DDBJ databases">
        <title>Genomes of Pezizomycetes fungi and the evolution of truffles.</title>
        <authorList>
            <person name="Murat C."/>
            <person name="Payen T."/>
            <person name="Noel B."/>
            <person name="Kuo A."/>
            <person name="Martin F.M."/>
        </authorList>
    </citation>
    <scope>NUCLEOTIDE SEQUENCE [LARGE SCALE GENOMIC DNA]</scope>
    <source>
        <strain evidence="2">091103-1</strain>
    </source>
</reference>
<accession>A0A317SPS8</accession>
<gene>
    <name evidence="2" type="ORF">C7212DRAFT_186438</name>
</gene>
<sequence>ASDRPDFIVCMFDRHVKAPISVIIKQNTFESVFSLTSTIEYQKQGLPHTHPLSILAKQIDILEDIDCIV</sequence>